<dbReference type="InterPro" id="IPR022385">
    <property type="entry name" value="Rhs_assc_core"/>
</dbReference>
<evidence type="ECO:0000256" key="1">
    <source>
        <dbReference type="ARBA" id="ARBA00022737"/>
    </source>
</evidence>
<feature type="region of interest" description="Disordered" evidence="2">
    <location>
        <begin position="101"/>
        <end position="139"/>
    </location>
</feature>
<feature type="domain" description="Teneurin-like YD-shell" evidence="4">
    <location>
        <begin position="846"/>
        <end position="1108"/>
    </location>
</feature>
<organism evidence="5 6">
    <name type="scientific">Hydrocarboniclastica marina</name>
    <dbReference type="NCBI Taxonomy" id="2259620"/>
    <lineage>
        <taxon>Bacteria</taxon>
        <taxon>Pseudomonadati</taxon>
        <taxon>Pseudomonadota</taxon>
        <taxon>Gammaproteobacteria</taxon>
        <taxon>Alteromonadales</taxon>
        <taxon>Alteromonadaceae</taxon>
        <taxon>Hydrocarboniclastica</taxon>
    </lineage>
</organism>
<name>A0A4P7XDR3_9ALTE</name>
<evidence type="ECO:0000256" key="2">
    <source>
        <dbReference type="SAM" id="MobiDB-lite"/>
    </source>
</evidence>
<dbReference type="InterPro" id="IPR006530">
    <property type="entry name" value="YD"/>
</dbReference>
<reference evidence="5 6" key="1">
    <citation type="submission" date="2018-07" db="EMBL/GenBank/DDBJ databases">
        <title>Marsedoiliclastica nanhaica gen. nov. sp. nov., a novel marine hydrocarbonoclastic bacterium isolated from an in-situ enriched hydrocarbon-degrading consortium in deep-sea sediment.</title>
        <authorList>
            <person name="Dong C."/>
            <person name="Ma T."/>
            <person name="Liu R."/>
            <person name="Shao Z."/>
        </authorList>
    </citation>
    <scope>NUCLEOTIDE SEQUENCE [LARGE SCALE GENOMIC DNA]</scope>
    <source>
        <strain evidence="6">soil36-7</strain>
    </source>
</reference>
<evidence type="ECO:0000313" key="5">
    <source>
        <dbReference type="EMBL" id="QCF24745.1"/>
    </source>
</evidence>
<dbReference type="Pfam" id="PF25023">
    <property type="entry name" value="TEN_YD-shell"/>
    <property type="match status" value="3"/>
</dbReference>
<accession>A0A4P7XDR3</accession>
<feature type="domain" description="Teneurin-like YD-shell" evidence="4">
    <location>
        <begin position="743"/>
        <end position="815"/>
    </location>
</feature>
<evidence type="ECO:0000259" key="3">
    <source>
        <dbReference type="Pfam" id="PF20148"/>
    </source>
</evidence>
<keyword evidence="1" id="KW-0677">Repeat</keyword>
<feature type="domain" description="DUF6531" evidence="3">
    <location>
        <begin position="153"/>
        <end position="224"/>
    </location>
</feature>
<dbReference type="Pfam" id="PF20148">
    <property type="entry name" value="DUF6531"/>
    <property type="match status" value="1"/>
</dbReference>
<dbReference type="Pfam" id="PF05593">
    <property type="entry name" value="RHS_repeat"/>
    <property type="match status" value="1"/>
</dbReference>
<feature type="domain" description="Teneurin-like YD-shell" evidence="4">
    <location>
        <begin position="611"/>
        <end position="727"/>
    </location>
</feature>
<dbReference type="NCBIfam" id="TIGR01643">
    <property type="entry name" value="YD_repeat_2x"/>
    <property type="match status" value="4"/>
</dbReference>
<dbReference type="InterPro" id="IPR050708">
    <property type="entry name" value="T6SS_VgrG/RHS"/>
</dbReference>
<evidence type="ECO:0000259" key="4">
    <source>
        <dbReference type="Pfam" id="PF25023"/>
    </source>
</evidence>
<dbReference type="EMBL" id="CP031093">
    <property type="protein sequence ID" value="QCF24745.1"/>
    <property type="molecule type" value="Genomic_DNA"/>
</dbReference>
<dbReference type="InterPro" id="IPR045351">
    <property type="entry name" value="DUF6531"/>
</dbReference>
<gene>
    <name evidence="5" type="ORF">soil367_01550</name>
</gene>
<dbReference type="InterPro" id="IPR031325">
    <property type="entry name" value="RHS_repeat"/>
</dbReference>
<sequence>MSSFRLIEIVSVAGEGFAFGPAGAEGAGQPFSQRGADAWRAWLHQTFAHKFAEQAGQWEQVLASVEPVTPALAPHITFKRVASLIDSGKLQVRRLPVATPTTTTAVAGQPSSAMRSREPDMGQAAPPAPSATASRGVSSASVGQDAAGMQLKGDPVAPVSGEEILTLEDFTVAAPMPLRWQRWYRSGYCDRDLGLGAGWFAECLRLIWQDADATWLIDSEARPVRLALLARGEIAWHAIGGQRLERKHDDRMLLTERDGRVWIFAPDGADAWRPTSVQNTLGHQWLLFYDAQRRLTRLELAPGKSLEFGYVSGHRLNSVTLQQDSHSQNLVTYGYDQPHGNLAAATTANGTERYGYQGSLITSRRLTTGYHFFFHWEGLGPDARCVRTHGEDGSYDFRFAYQPDKFQTCVTDAFGAEQVFHYDEQGRITARQDPDGGTHQWQYNARGQLSAYRLPDGRTTSYSFDPYGRPTLERLPDGREHHRQYNALGFCVGEQLPDGKIIKRRFDALGRLLGEQRADGRIWQYHYDEKGWLSEACSDTGEVLRTGFNRDGQLMAAEIGSNLNRYAFDAQGRVQGHLIRDLVTEYDYQDDQVSAVHQYPEQAPQLRQSRFYKYDSAGRLTRFTSATGAVHAYEYQGLARPVRYQRPDGKSVFYQYDKAERLTDVIRPDGGRWQLRYNSKGQVSACRAPDGRHVQFSYDAAGDIVHREQPGDWVQHLKRDAGGRVLQQSSQGRDRAPVTRQFQYDSFGRRQTATCADRRLSWCYDARGQISEHQQDQHSVQYQYGPGQRLEQIRLPDGTEIRYHYDRLGRWHRVDINGQNQLQRQFDDQGRETLREAGANRQTQVWDRHDRLINRRWQAQETCVRRYSWDAESRLEHYEDSREGKHQFQRDAQGQLIAENDQPFSYDDGGNRIEQAAQIQQDRLIQQGAAKRRYDALGAETEVHGPKTQRRRFDAEGQLIEVTGDGLHVQYGYDALGRRAWRKSVEGVVTYLWHNDVLLGEQRDGQWQWYIRDPQTDAPLLTLINGETHYYELDWRQAPVRLWNERGGQTWQGNADAWGKYRLRSEISQSIRLPGQFEDELTQLHFNRFRDYDPSIGRYLSPDPVGLEGGVNSYRYTPNPIDFIDSLGLSCTSTNRVNSLLAAALALGISSATNSETAAPTLSELPKPPSLAGALADKEFWLGYGEGVKNVGLAAGKMILGELSVYSGWILSKIPGGGLTGTYLMVDGASIYAGGMSDVSSYFYGESVNYDFVGNAYRNAGDFYFDNEAYGDVARSSVGISAIFRANTIPVTTVFNESDWGVSALTYTAKVPAYYTSNTVLKAADAVGIVDGARTVADGSTPDNDE</sequence>
<dbReference type="Proteomes" id="UP000298049">
    <property type="component" value="Chromosome"/>
</dbReference>
<protein>
    <submittedName>
        <fullName evidence="5">RHS repeat protein</fullName>
    </submittedName>
</protein>
<dbReference type="RefSeq" id="WP_136546254.1">
    <property type="nucleotide sequence ID" value="NZ_CP031093.1"/>
</dbReference>
<dbReference type="PANTHER" id="PTHR32305">
    <property type="match status" value="1"/>
</dbReference>
<proteinExistence type="predicted"/>
<dbReference type="OrthoDB" id="9816400at2"/>
<dbReference type="Gene3D" id="2.180.10.10">
    <property type="entry name" value="RHS repeat-associated core"/>
    <property type="match status" value="4"/>
</dbReference>
<dbReference type="PRINTS" id="PR00394">
    <property type="entry name" value="RHSPROTEIN"/>
</dbReference>
<dbReference type="PANTHER" id="PTHR32305:SF15">
    <property type="entry name" value="PROTEIN RHSA-RELATED"/>
    <property type="match status" value="1"/>
</dbReference>
<keyword evidence="6" id="KW-1185">Reference proteome</keyword>
<dbReference type="KEGG" id="hmi:soil367_01550"/>
<evidence type="ECO:0000313" key="6">
    <source>
        <dbReference type="Proteomes" id="UP000298049"/>
    </source>
</evidence>
<dbReference type="NCBIfam" id="TIGR03696">
    <property type="entry name" value="Rhs_assc_core"/>
    <property type="match status" value="1"/>
</dbReference>
<dbReference type="InterPro" id="IPR056823">
    <property type="entry name" value="TEN-like_YD-shell"/>
</dbReference>